<protein>
    <submittedName>
        <fullName evidence="1">Uncharacterized protein</fullName>
    </submittedName>
</protein>
<keyword evidence="2" id="KW-1185">Reference proteome</keyword>
<gene>
    <name evidence="1" type="ORF">ZIOFF_067323</name>
</gene>
<dbReference type="Proteomes" id="UP000734854">
    <property type="component" value="Unassembled WGS sequence"/>
</dbReference>
<evidence type="ECO:0000313" key="1">
    <source>
        <dbReference type="EMBL" id="KAG6473407.1"/>
    </source>
</evidence>
<evidence type="ECO:0000313" key="2">
    <source>
        <dbReference type="Proteomes" id="UP000734854"/>
    </source>
</evidence>
<dbReference type="EMBL" id="JACMSC010000019">
    <property type="protein sequence ID" value="KAG6473407.1"/>
    <property type="molecule type" value="Genomic_DNA"/>
</dbReference>
<dbReference type="AlphaFoldDB" id="A0A8J5C6G9"/>
<sequence>MSEAKRRVLLLTDNVFIPVNAVLASVIDSSLGLDLSARDDVFVIVAPSFRGKLPIESGSLDVTVSVSKSLELVDEEWVEVEISSSYAGNVSNLGVKSLVSASQEERSESYSIAAAFDHKTSHTVNVKSNRAASTCFLLKSFSCPTLPSLWHKDSMAFIRLTIRKVKEKIHIQSFRMQTQQHLASQNSATLSKAATTSTNSTTYVPIQNCILHYFSISVPVITEVFFSLHHKEFRKKRIPNDIEMSNA</sequence>
<organism evidence="1 2">
    <name type="scientific">Zingiber officinale</name>
    <name type="common">Ginger</name>
    <name type="synonym">Amomum zingiber</name>
    <dbReference type="NCBI Taxonomy" id="94328"/>
    <lineage>
        <taxon>Eukaryota</taxon>
        <taxon>Viridiplantae</taxon>
        <taxon>Streptophyta</taxon>
        <taxon>Embryophyta</taxon>
        <taxon>Tracheophyta</taxon>
        <taxon>Spermatophyta</taxon>
        <taxon>Magnoliopsida</taxon>
        <taxon>Liliopsida</taxon>
        <taxon>Zingiberales</taxon>
        <taxon>Zingiberaceae</taxon>
        <taxon>Zingiber</taxon>
    </lineage>
</organism>
<name>A0A8J5C6G9_ZINOF</name>
<accession>A0A8J5C6G9</accession>
<comment type="caution">
    <text evidence="1">The sequence shown here is derived from an EMBL/GenBank/DDBJ whole genome shotgun (WGS) entry which is preliminary data.</text>
</comment>
<reference evidence="1 2" key="1">
    <citation type="submission" date="2020-08" db="EMBL/GenBank/DDBJ databases">
        <title>Plant Genome Project.</title>
        <authorList>
            <person name="Zhang R.-G."/>
        </authorList>
    </citation>
    <scope>NUCLEOTIDE SEQUENCE [LARGE SCALE GENOMIC DNA]</scope>
    <source>
        <tissue evidence="1">Rhizome</tissue>
    </source>
</reference>
<proteinExistence type="predicted"/>